<feature type="transmembrane region" description="Helical" evidence="1">
    <location>
        <begin position="251"/>
        <end position="275"/>
    </location>
</feature>
<feature type="non-terminal residue" evidence="2">
    <location>
        <position position="1"/>
    </location>
</feature>
<feature type="transmembrane region" description="Helical" evidence="1">
    <location>
        <begin position="281"/>
        <end position="303"/>
    </location>
</feature>
<feature type="transmembrane region" description="Helical" evidence="1">
    <location>
        <begin position="31"/>
        <end position="54"/>
    </location>
</feature>
<feature type="transmembrane region" description="Helical" evidence="1">
    <location>
        <begin position="128"/>
        <end position="154"/>
    </location>
</feature>
<feature type="transmembrane region" description="Helical" evidence="1">
    <location>
        <begin position="218"/>
        <end position="239"/>
    </location>
</feature>
<evidence type="ECO:0000313" key="2">
    <source>
        <dbReference type="EMBL" id="SVC67626.1"/>
    </source>
</evidence>
<reference evidence="2" key="1">
    <citation type="submission" date="2018-05" db="EMBL/GenBank/DDBJ databases">
        <authorList>
            <person name="Lanie J.A."/>
            <person name="Ng W.-L."/>
            <person name="Kazmierczak K.M."/>
            <person name="Andrzejewski T.M."/>
            <person name="Davidsen T.M."/>
            <person name="Wayne K.J."/>
            <person name="Tettelin H."/>
            <person name="Glass J.I."/>
            <person name="Rusch D."/>
            <person name="Podicherti R."/>
            <person name="Tsui H.-C.T."/>
            <person name="Winkler M.E."/>
        </authorList>
    </citation>
    <scope>NUCLEOTIDE SEQUENCE</scope>
</reference>
<dbReference type="AlphaFoldDB" id="A0A382P2U8"/>
<dbReference type="Gene3D" id="1.20.1250.20">
    <property type="entry name" value="MFS general substrate transporter like domains"/>
    <property type="match status" value="1"/>
</dbReference>
<keyword evidence="1" id="KW-0472">Membrane</keyword>
<name>A0A382P2U8_9ZZZZ</name>
<evidence type="ECO:0008006" key="3">
    <source>
        <dbReference type="Google" id="ProtNLM"/>
    </source>
</evidence>
<dbReference type="SUPFAM" id="SSF103473">
    <property type="entry name" value="MFS general substrate transporter"/>
    <property type="match status" value="1"/>
</dbReference>
<keyword evidence="1" id="KW-0812">Transmembrane</keyword>
<dbReference type="InterPro" id="IPR036259">
    <property type="entry name" value="MFS_trans_sf"/>
</dbReference>
<proteinExistence type="predicted"/>
<evidence type="ECO:0000256" key="1">
    <source>
        <dbReference type="SAM" id="Phobius"/>
    </source>
</evidence>
<keyword evidence="1" id="KW-1133">Transmembrane helix</keyword>
<sequence length="312" mass="33628">SWQKILKCSLILFVLGNLVSLTATSMLSFGALRFITGLGSGGMVSLTFTIIGITAKADRNFSLLIMGVLTYGAFGLWSMPAAFEAVGMNGVIIFFAVFGSSGWWFLSHLPDSGEEQLQVEDDAVNLSYGLRVFALLAMFTYFLAQGVIWAYLFLIGLNGGVSEQEVANGLMLSQFLGIAGAMIAALAGNRFGRILPLAIGILGGGVVLSWLFGTFTSLVYAITVCVYNFAWNMTHPFLLASMASFDQHGKVVVYAVAAQMLGLAIGPAFAASLIQQNDYNLVIMAGMALFLLSFLMILIPLLAHQRQRQRLQ</sequence>
<feature type="transmembrane region" description="Helical" evidence="1">
    <location>
        <begin position="166"/>
        <end position="187"/>
    </location>
</feature>
<organism evidence="2">
    <name type="scientific">marine metagenome</name>
    <dbReference type="NCBI Taxonomy" id="408172"/>
    <lineage>
        <taxon>unclassified sequences</taxon>
        <taxon>metagenomes</taxon>
        <taxon>ecological metagenomes</taxon>
    </lineage>
</organism>
<feature type="transmembrane region" description="Helical" evidence="1">
    <location>
        <begin position="85"/>
        <end position="107"/>
    </location>
</feature>
<gene>
    <name evidence="2" type="ORF">METZ01_LOCUS320480</name>
</gene>
<dbReference type="EMBL" id="UINC01104463">
    <property type="protein sequence ID" value="SVC67626.1"/>
    <property type="molecule type" value="Genomic_DNA"/>
</dbReference>
<feature type="transmembrane region" description="Helical" evidence="1">
    <location>
        <begin position="194"/>
        <end position="212"/>
    </location>
</feature>
<accession>A0A382P2U8</accession>
<protein>
    <recommendedName>
        <fullName evidence="3">Major facilitator superfamily (MFS) profile domain-containing protein</fullName>
    </recommendedName>
</protein>
<feature type="transmembrane region" description="Helical" evidence="1">
    <location>
        <begin position="61"/>
        <end position="79"/>
    </location>
</feature>